<dbReference type="GO" id="GO:0004175">
    <property type="term" value="F:endopeptidase activity"/>
    <property type="evidence" value="ECO:0007669"/>
    <property type="project" value="TreeGrafter"/>
</dbReference>
<evidence type="ECO:0000256" key="1">
    <source>
        <dbReference type="ARBA" id="ARBA00009179"/>
    </source>
</evidence>
<dbReference type="Proteomes" id="UP000229056">
    <property type="component" value="Unassembled WGS sequence"/>
</dbReference>
<evidence type="ECO:0000313" key="9">
    <source>
        <dbReference type="Proteomes" id="UP000229056"/>
    </source>
</evidence>
<dbReference type="NCBIfam" id="TIGR00225">
    <property type="entry name" value="prc"/>
    <property type="match status" value="1"/>
</dbReference>
<dbReference type="PANTHER" id="PTHR32060">
    <property type="entry name" value="TAIL-SPECIFIC PROTEASE"/>
    <property type="match status" value="1"/>
</dbReference>
<reference evidence="9" key="1">
    <citation type="submission" date="2017-09" db="EMBL/GenBank/DDBJ databases">
        <title>Depth-based differentiation of microbial function through sediment-hosted aquifers and enrichment of novel symbionts in the deep terrestrial subsurface.</title>
        <authorList>
            <person name="Probst A.J."/>
            <person name="Ladd B."/>
            <person name="Jarett J.K."/>
            <person name="Geller-Mcgrath D.E."/>
            <person name="Sieber C.M.K."/>
            <person name="Emerson J.B."/>
            <person name="Anantharaman K."/>
            <person name="Thomas B.C."/>
            <person name="Malmstrom R."/>
            <person name="Stieglmeier M."/>
            <person name="Klingl A."/>
            <person name="Woyke T."/>
            <person name="Ryan C.M."/>
            <person name="Banfield J.F."/>
        </authorList>
    </citation>
    <scope>NUCLEOTIDE SEQUENCE [LARGE SCALE GENOMIC DNA]</scope>
</reference>
<evidence type="ECO:0000256" key="4">
    <source>
        <dbReference type="ARBA" id="ARBA00022825"/>
    </source>
</evidence>
<name>A0A2H0W4E9_9BACT</name>
<keyword evidence="2 5" id="KW-0645">Protease</keyword>
<dbReference type="SMART" id="SM00228">
    <property type="entry name" value="PDZ"/>
    <property type="match status" value="1"/>
</dbReference>
<dbReference type="Gene3D" id="3.90.226.10">
    <property type="entry name" value="2-enoyl-CoA Hydratase, Chain A, domain 1"/>
    <property type="match status" value="1"/>
</dbReference>
<dbReference type="Gene3D" id="2.30.42.10">
    <property type="match status" value="1"/>
</dbReference>
<evidence type="ECO:0000256" key="5">
    <source>
        <dbReference type="RuleBase" id="RU004404"/>
    </source>
</evidence>
<dbReference type="GO" id="GO:0007165">
    <property type="term" value="P:signal transduction"/>
    <property type="evidence" value="ECO:0007669"/>
    <property type="project" value="TreeGrafter"/>
</dbReference>
<evidence type="ECO:0000313" key="8">
    <source>
        <dbReference type="EMBL" id="PIS06194.1"/>
    </source>
</evidence>
<dbReference type="GO" id="GO:0006508">
    <property type="term" value="P:proteolysis"/>
    <property type="evidence" value="ECO:0007669"/>
    <property type="project" value="UniProtKB-KW"/>
</dbReference>
<organism evidence="8 9">
    <name type="scientific">Candidatus Buchananbacteria bacterium CG10_big_fil_rev_8_21_14_0_10_33_19</name>
    <dbReference type="NCBI Taxonomy" id="1974525"/>
    <lineage>
        <taxon>Bacteria</taxon>
        <taxon>Candidatus Buchananiibacteriota</taxon>
    </lineage>
</organism>
<dbReference type="SUPFAM" id="SSF52096">
    <property type="entry name" value="ClpP/crotonase"/>
    <property type="match status" value="1"/>
</dbReference>
<dbReference type="CDD" id="cd07560">
    <property type="entry name" value="Peptidase_S41_CPP"/>
    <property type="match status" value="1"/>
</dbReference>
<dbReference type="InterPro" id="IPR001478">
    <property type="entry name" value="PDZ"/>
</dbReference>
<dbReference type="PANTHER" id="PTHR32060:SF30">
    <property type="entry name" value="CARBOXY-TERMINAL PROCESSING PROTEASE CTPA"/>
    <property type="match status" value="1"/>
</dbReference>
<dbReference type="AlphaFoldDB" id="A0A2H0W4E9"/>
<sequence length="427" mass="46916">MINFKFPITKLKEKGVPFWLSFAFIITAFALGLLLGSNVSISSNQEIIRGISPNATTTSAGIVKDKDGFIPDYLTKDVDFNLFWDVWSIIKQEAYDKDIPDTQLFYGALSGVVSSLGDPHSVFFTPENTDGFNEELNGKFEGIGAEIGIRNNILTVIAPLDDSPAFKAGLRPKDLILEIDGDKTDGLSLSQAVNLIRGQHGTDVVLTIYRDDIKESKKITITREAIKVKSLEFEIKDNNIAYIKIRQFNSETVPLFNDAVLEIIQNPNISGIILDMRYNPGGYLQSAIDVAGEWVDGEVVVKEKIRNGKEVLHRANKLAKLDKFKTVVLVNAGSASGSEIVAGALQDLHKATIVGTQTYGKGSVQKLINLKDGSSIKLTVAKWFTPSGNTIEGDGITPDVEVEISDDDYNVYRDPQMDKAIDIIRGR</sequence>
<evidence type="ECO:0000256" key="6">
    <source>
        <dbReference type="SAM" id="Phobius"/>
    </source>
</evidence>
<dbReference type="InterPro" id="IPR036034">
    <property type="entry name" value="PDZ_sf"/>
</dbReference>
<dbReference type="Pfam" id="PF03572">
    <property type="entry name" value="Peptidase_S41"/>
    <property type="match status" value="1"/>
</dbReference>
<dbReference type="GO" id="GO:0030288">
    <property type="term" value="C:outer membrane-bounded periplasmic space"/>
    <property type="evidence" value="ECO:0007669"/>
    <property type="project" value="TreeGrafter"/>
</dbReference>
<dbReference type="EMBL" id="PEZY01000005">
    <property type="protein sequence ID" value="PIS06194.1"/>
    <property type="molecule type" value="Genomic_DNA"/>
</dbReference>
<dbReference type="SUPFAM" id="SSF50156">
    <property type="entry name" value="PDZ domain-like"/>
    <property type="match status" value="1"/>
</dbReference>
<evidence type="ECO:0000256" key="2">
    <source>
        <dbReference type="ARBA" id="ARBA00022670"/>
    </source>
</evidence>
<dbReference type="Pfam" id="PF17820">
    <property type="entry name" value="PDZ_6"/>
    <property type="match status" value="1"/>
</dbReference>
<keyword evidence="6" id="KW-0472">Membrane</keyword>
<accession>A0A2H0W4E9</accession>
<protein>
    <recommendedName>
        <fullName evidence="7">PDZ domain-containing protein</fullName>
    </recommendedName>
</protein>
<keyword evidence="4 5" id="KW-0720">Serine protease</keyword>
<evidence type="ECO:0000259" key="7">
    <source>
        <dbReference type="PROSITE" id="PS50106"/>
    </source>
</evidence>
<keyword evidence="3 5" id="KW-0378">Hydrolase</keyword>
<dbReference type="Gene3D" id="3.30.750.44">
    <property type="match status" value="1"/>
</dbReference>
<dbReference type="InterPro" id="IPR029045">
    <property type="entry name" value="ClpP/crotonase-like_dom_sf"/>
</dbReference>
<evidence type="ECO:0000256" key="3">
    <source>
        <dbReference type="ARBA" id="ARBA00022801"/>
    </source>
</evidence>
<dbReference type="InterPro" id="IPR004447">
    <property type="entry name" value="Peptidase_S41A"/>
</dbReference>
<dbReference type="PROSITE" id="PS50106">
    <property type="entry name" value="PDZ"/>
    <property type="match status" value="1"/>
</dbReference>
<dbReference type="GO" id="GO:0008236">
    <property type="term" value="F:serine-type peptidase activity"/>
    <property type="evidence" value="ECO:0007669"/>
    <property type="project" value="UniProtKB-KW"/>
</dbReference>
<keyword evidence="6" id="KW-1133">Transmembrane helix</keyword>
<dbReference type="CDD" id="cd06782">
    <property type="entry name" value="cpPDZ_CPP-like"/>
    <property type="match status" value="1"/>
</dbReference>
<feature type="domain" description="PDZ" evidence="7">
    <location>
        <begin position="137"/>
        <end position="197"/>
    </location>
</feature>
<keyword evidence="6" id="KW-0812">Transmembrane</keyword>
<gene>
    <name evidence="8" type="ORF">COT80_01315</name>
</gene>
<dbReference type="SMART" id="SM00245">
    <property type="entry name" value="TSPc"/>
    <property type="match status" value="1"/>
</dbReference>
<dbReference type="FunFam" id="2.30.42.10:FF:000063">
    <property type="entry name" value="Peptidase, S41 family"/>
    <property type="match status" value="1"/>
</dbReference>
<comment type="caution">
    <text evidence="8">The sequence shown here is derived from an EMBL/GenBank/DDBJ whole genome shotgun (WGS) entry which is preliminary data.</text>
</comment>
<dbReference type="InterPro" id="IPR041489">
    <property type="entry name" value="PDZ_6"/>
</dbReference>
<dbReference type="InterPro" id="IPR005151">
    <property type="entry name" value="Tail-specific_protease"/>
</dbReference>
<comment type="similarity">
    <text evidence="1 5">Belongs to the peptidase S41A family.</text>
</comment>
<feature type="transmembrane region" description="Helical" evidence="6">
    <location>
        <begin position="16"/>
        <end position="35"/>
    </location>
</feature>
<proteinExistence type="inferred from homology"/>